<keyword evidence="2" id="KW-1185">Reference proteome</keyword>
<gene>
    <name evidence="1" type="ORF">RG540_PA12870</name>
</gene>
<evidence type="ECO:0000313" key="2">
    <source>
        <dbReference type="Proteomes" id="UP000028181"/>
    </source>
</evidence>
<dbReference type="AlphaFoldDB" id="A0A068T0Q0"/>
<dbReference type="EMBL" id="HG938354">
    <property type="protein sequence ID" value="CDN51963.1"/>
    <property type="molecule type" value="Genomic_DNA"/>
</dbReference>
<sequence>MRELGRSFSRLWLDGADVQEDRRDAAVGDDRLGPRHLFVSLDHLGTKVVIDAPRAPQLRQSRHK</sequence>
<organism evidence="1 2">
    <name type="scientific">Neorhizobium galegae bv. orientalis str. HAMBI 540</name>
    <dbReference type="NCBI Taxonomy" id="1028800"/>
    <lineage>
        <taxon>Bacteria</taxon>
        <taxon>Pseudomonadati</taxon>
        <taxon>Pseudomonadota</taxon>
        <taxon>Alphaproteobacteria</taxon>
        <taxon>Hyphomicrobiales</taxon>
        <taxon>Rhizobiaceae</taxon>
        <taxon>Rhizobium/Agrobacterium group</taxon>
        <taxon>Neorhizobium</taxon>
    </lineage>
</organism>
<protein>
    <submittedName>
        <fullName evidence="1">Uncharacterized protein</fullName>
    </submittedName>
</protein>
<keyword evidence="1" id="KW-0614">Plasmid</keyword>
<dbReference type="KEGG" id="ngg:RG540_PA12870"/>
<proteinExistence type="predicted"/>
<reference evidence="2" key="1">
    <citation type="journal article" date="2014" name="BMC Genomics">
        <title>Genome sequencing of two Neorhizobium galegae strains reveals a noeT gene responsible for the unusual acetylation of the nodulation factors.</title>
        <authorList>
            <person name="Osterman J."/>
            <person name="Marsh J."/>
            <person name="Laine P.K."/>
            <person name="Zeng Z."/>
            <person name="Alatalo E."/>
            <person name="Sullivan J.T."/>
            <person name="Young J.P."/>
            <person name="Thomas-Oates J."/>
            <person name="Paulin L."/>
            <person name="Lindstrom K."/>
        </authorList>
    </citation>
    <scope>NUCLEOTIDE SEQUENCE [LARGE SCALE GENOMIC DNA]</scope>
    <source>
        <strain evidence="2">HAMBI 540</strain>
    </source>
</reference>
<accession>A0A068T0Q0</accession>
<evidence type="ECO:0000313" key="1">
    <source>
        <dbReference type="EMBL" id="CDN51963.1"/>
    </source>
</evidence>
<dbReference type="Proteomes" id="UP000028181">
    <property type="component" value="Plasmid pHAMBI540a"/>
</dbReference>
<geneLocation type="plasmid" evidence="2">
    <name>II</name>
</geneLocation>
<name>A0A068T0Q0_NEOGA</name>
<dbReference type="HOGENOM" id="CLU_2863194_0_0_5"/>